<sequence length="82" mass="9429">MADKVKSRQIVIKRTCAFVDKKCNNLRGNSKTTNSQKPCNVLKPRVYFGRRRIGHKEMYWKTKPISESDSMRVPPNPPPVAV</sequence>
<comment type="caution">
    <text evidence="1">The sequence shown here is derived from an EMBL/GenBank/DDBJ whole genome shotgun (WGS) entry which is preliminary data.</text>
</comment>
<dbReference type="Proteomes" id="UP001195483">
    <property type="component" value="Unassembled WGS sequence"/>
</dbReference>
<reference evidence="1" key="1">
    <citation type="journal article" date="2021" name="Genome Biol. Evol.">
        <title>A High-Quality Reference Genome for a Parasitic Bivalve with Doubly Uniparental Inheritance (Bivalvia: Unionida).</title>
        <authorList>
            <person name="Smith C.H."/>
        </authorList>
    </citation>
    <scope>NUCLEOTIDE SEQUENCE</scope>
    <source>
        <strain evidence="1">CHS0354</strain>
    </source>
</reference>
<keyword evidence="2" id="KW-1185">Reference proteome</keyword>
<name>A0AAE0VIX7_9BIVA</name>
<accession>A0AAE0VIX7</accession>
<proteinExistence type="predicted"/>
<dbReference type="AlphaFoldDB" id="A0AAE0VIX7"/>
<dbReference type="EMBL" id="JAEAOA010001843">
    <property type="protein sequence ID" value="KAK3580018.1"/>
    <property type="molecule type" value="Genomic_DNA"/>
</dbReference>
<organism evidence="1 2">
    <name type="scientific">Potamilus streckersoni</name>
    <dbReference type="NCBI Taxonomy" id="2493646"/>
    <lineage>
        <taxon>Eukaryota</taxon>
        <taxon>Metazoa</taxon>
        <taxon>Spiralia</taxon>
        <taxon>Lophotrochozoa</taxon>
        <taxon>Mollusca</taxon>
        <taxon>Bivalvia</taxon>
        <taxon>Autobranchia</taxon>
        <taxon>Heteroconchia</taxon>
        <taxon>Palaeoheterodonta</taxon>
        <taxon>Unionida</taxon>
        <taxon>Unionoidea</taxon>
        <taxon>Unionidae</taxon>
        <taxon>Ambleminae</taxon>
        <taxon>Lampsilini</taxon>
        <taxon>Potamilus</taxon>
    </lineage>
</organism>
<reference evidence="1" key="3">
    <citation type="submission" date="2023-05" db="EMBL/GenBank/DDBJ databases">
        <authorList>
            <person name="Smith C.H."/>
        </authorList>
    </citation>
    <scope>NUCLEOTIDE SEQUENCE</scope>
    <source>
        <strain evidence="1">CHS0354</strain>
        <tissue evidence="1">Mantle</tissue>
    </source>
</reference>
<protein>
    <submittedName>
        <fullName evidence="1">Uncharacterized protein</fullName>
    </submittedName>
</protein>
<evidence type="ECO:0000313" key="2">
    <source>
        <dbReference type="Proteomes" id="UP001195483"/>
    </source>
</evidence>
<reference evidence="1" key="2">
    <citation type="journal article" date="2021" name="Genome Biol. Evol.">
        <title>Developing a high-quality reference genome for a parasitic bivalve with doubly uniparental inheritance (Bivalvia: Unionida).</title>
        <authorList>
            <person name="Smith C.H."/>
        </authorList>
    </citation>
    <scope>NUCLEOTIDE SEQUENCE</scope>
    <source>
        <strain evidence="1">CHS0354</strain>
        <tissue evidence="1">Mantle</tissue>
    </source>
</reference>
<gene>
    <name evidence="1" type="ORF">CHS0354_030917</name>
</gene>
<evidence type="ECO:0000313" key="1">
    <source>
        <dbReference type="EMBL" id="KAK3580018.1"/>
    </source>
</evidence>